<keyword evidence="2" id="KW-0067">ATP-binding</keyword>
<dbReference type="Proteomes" id="UP000228497">
    <property type="component" value="Unassembled WGS sequence"/>
</dbReference>
<dbReference type="Pfam" id="PF06414">
    <property type="entry name" value="Zeta_toxin"/>
    <property type="match status" value="1"/>
</dbReference>
<dbReference type="SUPFAM" id="SSF52540">
    <property type="entry name" value="P-loop containing nucleoside triphosphate hydrolases"/>
    <property type="match status" value="3"/>
</dbReference>
<dbReference type="Gene3D" id="1.10.3290.10">
    <property type="entry name" value="Fido-like domain"/>
    <property type="match status" value="1"/>
</dbReference>
<dbReference type="Gene3D" id="3.40.50.300">
    <property type="entry name" value="P-loop containing nucleotide triphosphate hydrolases"/>
    <property type="match status" value="2"/>
</dbReference>
<feature type="domain" description="Helicase C-terminal" evidence="5">
    <location>
        <begin position="319"/>
        <end position="409"/>
    </location>
</feature>
<keyword evidence="3" id="KW-0175">Coiled coil</keyword>
<dbReference type="InterPro" id="IPR010488">
    <property type="entry name" value="Zeta_toxin_domain"/>
</dbReference>
<feature type="compositionally biased region" description="Low complexity" evidence="4">
    <location>
        <begin position="895"/>
        <end position="915"/>
    </location>
</feature>
<dbReference type="Pfam" id="PF00271">
    <property type="entry name" value="Helicase_C"/>
    <property type="match status" value="1"/>
</dbReference>
<feature type="compositionally biased region" description="Polar residues" evidence="4">
    <location>
        <begin position="934"/>
        <end position="951"/>
    </location>
</feature>
<evidence type="ECO:0000256" key="4">
    <source>
        <dbReference type="SAM" id="MobiDB-lite"/>
    </source>
</evidence>
<feature type="coiled-coil region" evidence="3">
    <location>
        <begin position="13"/>
        <end position="40"/>
    </location>
</feature>
<dbReference type="PANTHER" id="PTHR41313">
    <property type="entry name" value="ADENINE-SPECIFIC METHYLTRANSFERASE"/>
    <property type="match status" value="1"/>
</dbReference>
<dbReference type="InterPro" id="IPR027417">
    <property type="entry name" value="P-loop_NTPase"/>
</dbReference>
<name>A0A2M7FCN5_9BACT</name>
<feature type="non-terminal residue" evidence="6">
    <location>
        <position position="1"/>
    </location>
</feature>
<dbReference type="SMART" id="SM00490">
    <property type="entry name" value="HELICc"/>
    <property type="match status" value="1"/>
</dbReference>
<feature type="region of interest" description="Disordered" evidence="4">
    <location>
        <begin position="874"/>
        <end position="958"/>
    </location>
</feature>
<proteinExistence type="predicted"/>
<dbReference type="InterPro" id="IPR001650">
    <property type="entry name" value="Helicase_C-like"/>
</dbReference>
<dbReference type="InterPro" id="IPR052933">
    <property type="entry name" value="DNA_Protect_Modify"/>
</dbReference>
<accession>A0A2M7FCN5</accession>
<evidence type="ECO:0000259" key="5">
    <source>
        <dbReference type="SMART" id="SM00490"/>
    </source>
</evidence>
<dbReference type="EMBL" id="PFFD01000030">
    <property type="protein sequence ID" value="PIV87233.1"/>
    <property type="molecule type" value="Genomic_DNA"/>
</dbReference>
<evidence type="ECO:0000256" key="3">
    <source>
        <dbReference type="SAM" id="Coils"/>
    </source>
</evidence>
<dbReference type="GO" id="GO:0016301">
    <property type="term" value="F:kinase activity"/>
    <property type="evidence" value="ECO:0007669"/>
    <property type="project" value="InterPro"/>
</dbReference>
<protein>
    <recommendedName>
        <fullName evidence="5">Helicase C-terminal domain-containing protein</fullName>
    </recommendedName>
</protein>
<organism evidence="6 7">
    <name type="scientific">Candidatus Kaiserbacteria bacterium CG17_big_fil_post_rev_8_21_14_2_50_51_7</name>
    <dbReference type="NCBI Taxonomy" id="1974613"/>
    <lineage>
        <taxon>Bacteria</taxon>
        <taxon>Candidatus Kaiseribacteriota</taxon>
    </lineage>
</organism>
<evidence type="ECO:0000256" key="1">
    <source>
        <dbReference type="ARBA" id="ARBA00022741"/>
    </source>
</evidence>
<gene>
    <name evidence="6" type="ORF">COW49_00700</name>
</gene>
<dbReference type="GO" id="GO:0005524">
    <property type="term" value="F:ATP binding"/>
    <property type="evidence" value="ECO:0007669"/>
    <property type="project" value="UniProtKB-KW"/>
</dbReference>
<keyword evidence="1" id="KW-0547">Nucleotide-binding</keyword>
<dbReference type="InterPro" id="IPR036597">
    <property type="entry name" value="Fido-like_dom_sf"/>
</dbReference>
<feature type="region of interest" description="Disordered" evidence="4">
    <location>
        <begin position="742"/>
        <end position="788"/>
    </location>
</feature>
<sequence length="1387" mass="154486">SGDDQGLKKDKTAKELKKQLETLEVNLKNALDKVKEKQDTALNFDKLGVDALLVDEAHNYKNLFFASKLKGVSGLSGSASAKAMDMFVKSQWMQKKNGGRGLIFATGTPIANSVAEMWTMMRYLAAPMLKRKGMNLFDSWAATFGRTVTKLEKAPEGGYRPRTRFSRFENVPEMVKMYRKIADVKTREDLPYLPIPEHENINHAVPSSDATKAYMETIIDRAKAIRSGQVQRDEDNMLAICTDARKASLDIRLVRPGAPDDPNSKVNECVRRIHGIWQDKADDKATQLVFIDMGVPKRKKGMTAEEAEAQGDAEETLTDSIYQDIKRKLLARGIPESEVAFVHDFKTDEKKKQLSDMMNSGKIRVLIGSTEKMGSGLNVQERLFALHHIDCPWRPADIEQREGRIIRQGNMYKEKGVPVQVHRYATVDSFDEYMWQTITEKAKFIAQARRGDASVREMEDAGDMVMTANEMLAVASGNPLIKEKMEIEADLNHLGNLKLAHQRSQYLAQDRIIKMTQKNLELAERHRLEGDVQKHYESHKPEKFAIRIGGQTLDSQEKAVPVLVQSIHTGWPDAVKAGRGVQVGEYAGFPLFVVDHKLQAGLAVKLPDGRQVGVLDADKLSGSADSIMGSIRGVLRVTPESLERIQKDIQANKADIERFQSDIGKPFDREEKLRAMEARKREIDEALGKMDSDAEDIEDTVEKSFNLYFKSLTVHQPFWLWFPFHKSQLGFDFGGSMSPPVHLEGGTGSSHKGSHRRPGKKTVKKQNAPVSVKEPLVDYPDLASKEPPRHVARKVKELNKKIWHGRRYGMDAAYDRAINDGGRAIREKEAELLALRQERDELLRPYRAAASMGKSLVKQYQRKDPNTGKMITVKEHTDKRVKRQMAAPTGRTKAPRAAPVAVSRPSSQKPASSSRRQPHPLTSKYHEGVVARINSLSRTASSGKIDTSGSSGKAGLGQDTTAEQKLALTKRNTHNALNMVAHVAGRKGTLFTPEGVMRLMDSVNVATNKGLVPEGTLMRTGDSDKFPYTKVAKLPAAKQAFVTELAKRLNANEDPVETGAFIHWRMNFLDHFYQDGVGRSTEILAALPFMRAGKPLPRPAGSRMEHFAYAPKEAGDTEQSYRKFVDYYRKLSGASTDFNGQPANPDGADTYEQYRTAEGEWTPERLALHDKIEAAFFDGKKPSESPVSFLMGGGPASGKSTILKSGEITIPDDVVMVDSDEIKAHLPEYNAMVSQKDTRAAAYVHEESSYLSKRIMARSAEEGFHTLVDGTGDNSIENVRKKVNALRAKGQKVVAHYVTVPTDMAVERAGARAKQTGRVVPESFIRATHASVSRVMQEAVSEGLFDELTLWDTRHDKPVKVISSQGKKVTVHDHGLWDEFIAKGSEA</sequence>
<evidence type="ECO:0000313" key="6">
    <source>
        <dbReference type="EMBL" id="PIV87233.1"/>
    </source>
</evidence>
<evidence type="ECO:0000313" key="7">
    <source>
        <dbReference type="Proteomes" id="UP000228497"/>
    </source>
</evidence>
<comment type="caution">
    <text evidence="6">The sequence shown here is derived from an EMBL/GenBank/DDBJ whole genome shotgun (WGS) entry which is preliminary data.</text>
</comment>
<dbReference type="PANTHER" id="PTHR41313:SF1">
    <property type="entry name" value="DNA METHYLASE ADENINE-SPECIFIC DOMAIN-CONTAINING PROTEIN"/>
    <property type="match status" value="1"/>
</dbReference>
<reference evidence="7" key="1">
    <citation type="submission" date="2017-09" db="EMBL/GenBank/DDBJ databases">
        <title>Depth-based differentiation of microbial function through sediment-hosted aquifers and enrichment of novel symbionts in the deep terrestrial subsurface.</title>
        <authorList>
            <person name="Probst A.J."/>
            <person name="Ladd B."/>
            <person name="Jarett J.K."/>
            <person name="Geller-Mcgrath D.E."/>
            <person name="Sieber C.M.K."/>
            <person name="Emerson J.B."/>
            <person name="Anantharaman K."/>
            <person name="Thomas B.C."/>
            <person name="Malmstrom R."/>
            <person name="Stieglmeier M."/>
            <person name="Klingl A."/>
            <person name="Woyke T."/>
            <person name="Ryan C.M."/>
            <person name="Banfield J.F."/>
        </authorList>
    </citation>
    <scope>NUCLEOTIDE SEQUENCE [LARGE SCALE GENOMIC DNA]</scope>
</reference>
<feature type="compositionally biased region" description="Basic residues" evidence="4">
    <location>
        <begin position="752"/>
        <end position="764"/>
    </location>
</feature>
<evidence type="ECO:0000256" key="2">
    <source>
        <dbReference type="ARBA" id="ARBA00022840"/>
    </source>
</evidence>